<proteinExistence type="predicted"/>
<feature type="transmembrane region" description="Helical" evidence="1">
    <location>
        <begin position="226"/>
        <end position="245"/>
    </location>
</feature>
<feature type="transmembrane region" description="Helical" evidence="1">
    <location>
        <begin position="322"/>
        <end position="345"/>
    </location>
</feature>
<evidence type="ECO:0000313" key="3">
    <source>
        <dbReference type="EMBL" id="OXA91828.1"/>
    </source>
</evidence>
<evidence type="ECO:0000313" key="2">
    <source>
        <dbReference type="EMBL" id="KIO51790.1"/>
    </source>
</evidence>
<dbReference type="OrthoDB" id="182994at2"/>
<keyword evidence="1" id="KW-1133">Transmembrane helix</keyword>
<feature type="transmembrane region" description="Helical" evidence="1">
    <location>
        <begin position="294"/>
        <end position="316"/>
    </location>
</feature>
<evidence type="ECO:0000256" key="1">
    <source>
        <dbReference type="SAM" id="Phobius"/>
    </source>
</evidence>
<keyword evidence="5" id="KW-1185">Reference proteome</keyword>
<dbReference type="RefSeq" id="WP_041518917.1">
    <property type="nucleotide sequence ID" value="NZ_JPRK01000013.1"/>
</dbReference>
<feature type="transmembrane region" description="Helical" evidence="1">
    <location>
        <begin position="392"/>
        <end position="415"/>
    </location>
</feature>
<protein>
    <submittedName>
        <fullName evidence="2">Membrane protein</fullName>
    </submittedName>
</protein>
<sequence length="432" mass="48745">MSKKVNIFTNSKKVSTVLIILAVFLCYTGMYAIRKSFLAGQYNNLSLGFGLNAKIILVISQVLGYMVSKFVGIKVISEMKKEKRAIWLVCFITFSLLMLGLFAIVPPKLKVVALFFNGLPLGMVFGIVFSYIEGRKNTELLAAALSATFIFSTGLVKTIGLLLMRDYNVNEYDMPFFTGLLFFPFFLISVLILHYSKGPSESDIKERSERQPMYKNERKNFIKENWVGYFGLVAIYVVLTIVRDFRDNFIVEFWADQGYSGTPKIITLTEIPVAIAVLVIAAAGTLIRKNKKAYNVGMGLTVFGSVMVLISTVLFNKHMISPIYWMIASGIGVYLPYILFHCLIFERLVALLSFKGNVGFLFYIADAFGYLGSVVVLVLKEITGFNQSWSEFFISLNILSAIVIGMLALFSMWYFNRRFVQKKHKAEVILCS</sequence>
<dbReference type="InterPro" id="IPR043745">
    <property type="entry name" value="DUF5690"/>
</dbReference>
<dbReference type="EMBL" id="JPRK01000013">
    <property type="protein sequence ID" value="KIO51790.1"/>
    <property type="molecule type" value="Genomic_DNA"/>
</dbReference>
<feature type="transmembrane region" description="Helical" evidence="1">
    <location>
        <begin position="265"/>
        <end position="287"/>
    </location>
</feature>
<dbReference type="SUPFAM" id="SSF103473">
    <property type="entry name" value="MFS general substrate transporter"/>
    <property type="match status" value="2"/>
</dbReference>
<name>A0A0D0EKC0_9FLAO</name>
<keyword evidence="1" id="KW-0812">Transmembrane</keyword>
<accession>A0A0D0EKC0</accession>
<dbReference type="STRING" id="37752.IW18_16160"/>
<feature type="transmembrane region" description="Helical" evidence="1">
    <location>
        <begin position="14"/>
        <end position="33"/>
    </location>
</feature>
<comment type="caution">
    <text evidence="2">The sequence shown here is derived from an EMBL/GenBank/DDBJ whole genome shotgun (WGS) entry which is preliminary data.</text>
</comment>
<keyword evidence="1" id="KW-0472">Membrane</keyword>
<gene>
    <name evidence="3" type="ORF">B0A73_00935</name>
    <name evidence="2" type="ORF">IW18_16160</name>
</gene>
<feature type="transmembrane region" description="Helical" evidence="1">
    <location>
        <begin position="53"/>
        <end position="73"/>
    </location>
</feature>
<dbReference type="EMBL" id="MUGX01000002">
    <property type="protein sequence ID" value="OXA91828.1"/>
    <property type="molecule type" value="Genomic_DNA"/>
</dbReference>
<evidence type="ECO:0000313" key="4">
    <source>
        <dbReference type="Proteomes" id="UP000032061"/>
    </source>
</evidence>
<evidence type="ECO:0000313" key="5">
    <source>
        <dbReference type="Proteomes" id="UP000198302"/>
    </source>
</evidence>
<dbReference type="InterPro" id="IPR036259">
    <property type="entry name" value="MFS_trans_sf"/>
</dbReference>
<feature type="transmembrane region" description="Helical" evidence="1">
    <location>
        <begin position="111"/>
        <end position="132"/>
    </location>
</feature>
<feature type="transmembrane region" description="Helical" evidence="1">
    <location>
        <begin position="176"/>
        <end position="195"/>
    </location>
</feature>
<reference evidence="2 4" key="1">
    <citation type="submission" date="2015-01" db="EMBL/GenBank/DDBJ databases">
        <title>Genome of Flavobacterium hibernum DSM 12611.</title>
        <authorList>
            <person name="Stropko S.J."/>
            <person name="Pipes S.E."/>
            <person name="Newman J.D."/>
        </authorList>
    </citation>
    <scope>NUCLEOTIDE SEQUENCE [LARGE SCALE GENOMIC DNA]</scope>
    <source>
        <strain evidence="2 4">DSM 12611</strain>
    </source>
</reference>
<dbReference type="AlphaFoldDB" id="A0A0D0EKC0"/>
<reference evidence="3 5" key="2">
    <citation type="submission" date="2016-11" db="EMBL/GenBank/DDBJ databases">
        <title>Whole genomes of Flavobacteriaceae.</title>
        <authorList>
            <person name="Stine C."/>
            <person name="Li C."/>
            <person name="Tadesse D."/>
        </authorList>
    </citation>
    <scope>NUCLEOTIDE SEQUENCE [LARGE SCALE GENOMIC DNA]</scope>
    <source>
        <strain evidence="3 5">ATCC 51468</strain>
    </source>
</reference>
<feature type="transmembrane region" description="Helical" evidence="1">
    <location>
        <begin position="144"/>
        <end position="164"/>
    </location>
</feature>
<dbReference type="Pfam" id="PF18943">
    <property type="entry name" value="DUF5690"/>
    <property type="match status" value="1"/>
</dbReference>
<dbReference type="Proteomes" id="UP000032061">
    <property type="component" value="Unassembled WGS sequence"/>
</dbReference>
<organism evidence="2 4">
    <name type="scientific">Flavobacterium hibernum</name>
    <dbReference type="NCBI Taxonomy" id="37752"/>
    <lineage>
        <taxon>Bacteria</taxon>
        <taxon>Pseudomonadati</taxon>
        <taxon>Bacteroidota</taxon>
        <taxon>Flavobacteriia</taxon>
        <taxon>Flavobacteriales</taxon>
        <taxon>Flavobacteriaceae</taxon>
        <taxon>Flavobacterium</taxon>
    </lineage>
</organism>
<dbReference type="Proteomes" id="UP000198302">
    <property type="component" value="Unassembled WGS sequence"/>
</dbReference>
<feature type="transmembrane region" description="Helical" evidence="1">
    <location>
        <begin position="85"/>
        <end position="105"/>
    </location>
</feature>
<feature type="transmembrane region" description="Helical" evidence="1">
    <location>
        <begin position="357"/>
        <end position="380"/>
    </location>
</feature>